<sequence>MAADQVVAEASHQHLQHWTISREELQLLTEGRAHAEALLDVVSLHAEGDFYLVLTIGVSLLERGLFDLYHDSPEAAQDDKPPTILKDLLDTDAIRRSLPECGAQWLRLLFHPRCLNLRNLVWHGFLTPEEVYPGHASLVLLLLLSLPWAKPRPMWTPAAFDSFFEAERQPPITFGAQHDGSPGPLVLHLRSVVQQSSFVPPGHQRTLCAAVDAASKGRTALFMILALPAVEQALRRVFATVNECPQMCQATCGQYYSTLDGYGQKNKHQLLLEPEVREELGGGRNRLLRALAPGMVDACFDLFLLDAGPGLRGKLAHGDIDLLALSGASERRGGHSTGEGPLLIGGMSHALDQVLLSLIVALCAELPRVEARPGTEAEGPKTLSRLGGTVNSRGDAPEPGNPEAEPRRELDEATREQTEVAVAACVTYLREYHTIFHPNVRLLQRMLTVRASLEALKETIAGMRHGVSSLQDDSKPGGGTKYFFKVWRRPPEGTEELAVEFEAKQAHLGEACADIEPSLSALVDQHARVVRAIAEQQGPDEARRLGLFTETGRQSADHSLRDRLRKLDTVEMVPGVECLRNICDACALSAEALDSHLPGQLAAAEARSLRSTGRRQLAQMLHARRSVAMALHLAMLSVELQLWEQKPEHVAFCRKLLAFIGNFQVLCEAQRYGEAMERIGAFVSTKASKAYFVEPAGRQHK</sequence>
<evidence type="ECO:0000256" key="1">
    <source>
        <dbReference type="SAM" id="MobiDB-lite"/>
    </source>
</evidence>
<evidence type="ECO:0000313" key="3">
    <source>
        <dbReference type="EMBL" id="KAK3246524.1"/>
    </source>
</evidence>
<feature type="domain" description="DUF4209" evidence="2">
    <location>
        <begin position="61"/>
        <end position="146"/>
    </location>
</feature>
<feature type="compositionally biased region" description="Basic and acidic residues" evidence="1">
    <location>
        <begin position="404"/>
        <end position="416"/>
    </location>
</feature>
<evidence type="ECO:0000259" key="2">
    <source>
        <dbReference type="Pfam" id="PF13910"/>
    </source>
</evidence>
<dbReference type="Pfam" id="PF13910">
    <property type="entry name" value="DUF4209"/>
    <property type="match status" value="1"/>
</dbReference>
<feature type="region of interest" description="Disordered" evidence="1">
    <location>
        <begin position="371"/>
        <end position="416"/>
    </location>
</feature>
<dbReference type="PANTHER" id="PTHR31701:SF2">
    <property type="entry name" value="ENDOPLASMIC RETICULUM MEMBRANE-ASSOCIATED RNA DEGRADATION PROTEIN"/>
    <property type="match status" value="1"/>
</dbReference>
<name>A0AAE0C2C1_9CHLO</name>
<dbReference type="AlphaFoldDB" id="A0AAE0C2C1"/>
<dbReference type="Proteomes" id="UP001190700">
    <property type="component" value="Unassembled WGS sequence"/>
</dbReference>
<organism evidence="3 4">
    <name type="scientific">Cymbomonas tetramitiformis</name>
    <dbReference type="NCBI Taxonomy" id="36881"/>
    <lineage>
        <taxon>Eukaryota</taxon>
        <taxon>Viridiplantae</taxon>
        <taxon>Chlorophyta</taxon>
        <taxon>Pyramimonadophyceae</taxon>
        <taxon>Pyramimonadales</taxon>
        <taxon>Pyramimonadaceae</taxon>
        <taxon>Cymbomonas</taxon>
    </lineage>
</organism>
<comment type="caution">
    <text evidence="3">The sequence shown here is derived from an EMBL/GenBank/DDBJ whole genome shotgun (WGS) entry which is preliminary data.</text>
</comment>
<dbReference type="InterPro" id="IPR039635">
    <property type="entry name" value="ERMARD"/>
</dbReference>
<reference evidence="3 4" key="1">
    <citation type="journal article" date="2015" name="Genome Biol. Evol.">
        <title>Comparative Genomics of a Bacterivorous Green Alga Reveals Evolutionary Causalities and Consequences of Phago-Mixotrophic Mode of Nutrition.</title>
        <authorList>
            <person name="Burns J.A."/>
            <person name="Paasch A."/>
            <person name="Narechania A."/>
            <person name="Kim E."/>
        </authorList>
    </citation>
    <scope>NUCLEOTIDE SEQUENCE [LARGE SCALE GENOMIC DNA]</scope>
    <source>
        <strain evidence="3 4">PLY_AMNH</strain>
    </source>
</reference>
<accession>A0AAE0C2C1</accession>
<gene>
    <name evidence="3" type="ORF">CYMTET_43941</name>
</gene>
<dbReference type="PANTHER" id="PTHR31701">
    <property type="entry name" value="ENDOPLASMIC RETICULUM MEMBRANE-ASSOCIATED RNA DEGRADATION PROTEIN"/>
    <property type="match status" value="1"/>
</dbReference>
<keyword evidence="4" id="KW-1185">Reference proteome</keyword>
<proteinExistence type="predicted"/>
<dbReference type="InterPro" id="IPR025209">
    <property type="entry name" value="DUF4209"/>
</dbReference>
<protein>
    <recommendedName>
        <fullName evidence="2">DUF4209 domain-containing protein</fullName>
    </recommendedName>
</protein>
<dbReference type="EMBL" id="LGRX02029733">
    <property type="protein sequence ID" value="KAK3246524.1"/>
    <property type="molecule type" value="Genomic_DNA"/>
</dbReference>
<evidence type="ECO:0000313" key="4">
    <source>
        <dbReference type="Proteomes" id="UP001190700"/>
    </source>
</evidence>